<dbReference type="InterPro" id="IPR012677">
    <property type="entry name" value="Nucleotide-bd_a/b_plait_sf"/>
</dbReference>
<evidence type="ECO:0000256" key="1">
    <source>
        <dbReference type="ARBA" id="ARBA00022737"/>
    </source>
</evidence>
<evidence type="ECO:0000256" key="3">
    <source>
        <dbReference type="PROSITE-ProRule" id="PRU00176"/>
    </source>
</evidence>
<feature type="region of interest" description="Disordered" evidence="4">
    <location>
        <begin position="1839"/>
        <end position="1862"/>
    </location>
</feature>
<feature type="compositionally biased region" description="Basic and acidic residues" evidence="4">
    <location>
        <begin position="811"/>
        <end position="821"/>
    </location>
</feature>
<feature type="compositionally biased region" description="Acidic residues" evidence="4">
    <location>
        <begin position="1144"/>
        <end position="1156"/>
    </location>
</feature>
<dbReference type="EMBL" id="JARBJD010000176">
    <property type="protein sequence ID" value="KAK2948449.1"/>
    <property type="molecule type" value="Genomic_DNA"/>
</dbReference>
<dbReference type="PANTHER" id="PTHR24012">
    <property type="entry name" value="RNA BINDING PROTEIN"/>
    <property type="match status" value="1"/>
</dbReference>
<evidence type="ECO:0000256" key="2">
    <source>
        <dbReference type="ARBA" id="ARBA00022884"/>
    </source>
</evidence>
<feature type="region of interest" description="Disordered" evidence="4">
    <location>
        <begin position="510"/>
        <end position="531"/>
    </location>
</feature>
<feature type="compositionally biased region" description="Low complexity" evidence="4">
    <location>
        <begin position="1011"/>
        <end position="1037"/>
    </location>
</feature>
<feature type="domain" description="RRM" evidence="5">
    <location>
        <begin position="106"/>
        <end position="186"/>
    </location>
</feature>
<dbReference type="Gene3D" id="3.30.70.330">
    <property type="match status" value="2"/>
</dbReference>
<feature type="domain" description="RRM" evidence="5">
    <location>
        <begin position="17"/>
        <end position="95"/>
    </location>
</feature>
<feature type="compositionally biased region" description="Low complexity" evidence="4">
    <location>
        <begin position="1072"/>
        <end position="1082"/>
    </location>
</feature>
<organism evidence="6 7">
    <name type="scientific">Blattamonas nauphoetae</name>
    <dbReference type="NCBI Taxonomy" id="2049346"/>
    <lineage>
        <taxon>Eukaryota</taxon>
        <taxon>Metamonada</taxon>
        <taxon>Preaxostyla</taxon>
        <taxon>Oxymonadida</taxon>
        <taxon>Blattamonas</taxon>
    </lineage>
</organism>
<evidence type="ECO:0000313" key="6">
    <source>
        <dbReference type="EMBL" id="KAK2948449.1"/>
    </source>
</evidence>
<feature type="compositionally biased region" description="Basic residues" evidence="4">
    <location>
        <begin position="519"/>
        <end position="531"/>
    </location>
</feature>
<feature type="compositionally biased region" description="Low complexity" evidence="4">
    <location>
        <begin position="565"/>
        <end position="574"/>
    </location>
</feature>
<dbReference type="SMART" id="SM00360">
    <property type="entry name" value="RRM"/>
    <property type="match status" value="2"/>
</dbReference>
<evidence type="ECO:0000313" key="7">
    <source>
        <dbReference type="Proteomes" id="UP001281761"/>
    </source>
</evidence>
<dbReference type="SUPFAM" id="SSF54928">
    <property type="entry name" value="RNA-binding domain, RBD"/>
    <property type="match status" value="1"/>
</dbReference>
<reference evidence="6 7" key="1">
    <citation type="journal article" date="2022" name="bioRxiv">
        <title>Genomics of Preaxostyla Flagellates Illuminates Evolutionary Transitions and the Path Towards Mitochondrial Loss.</title>
        <authorList>
            <person name="Novak L.V.F."/>
            <person name="Treitli S.C."/>
            <person name="Pyrih J."/>
            <person name="Halakuc P."/>
            <person name="Pipaliya S.V."/>
            <person name="Vacek V."/>
            <person name="Brzon O."/>
            <person name="Soukal P."/>
            <person name="Eme L."/>
            <person name="Dacks J.B."/>
            <person name="Karnkowska A."/>
            <person name="Elias M."/>
            <person name="Hampl V."/>
        </authorList>
    </citation>
    <scope>NUCLEOTIDE SEQUENCE [LARGE SCALE GENOMIC DNA]</scope>
    <source>
        <strain evidence="6">NAU3</strain>
        <tissue evidence="6">Gut</tissue>
    </source>
</reference>
<feature type="compositionally biased region" description="Basic and acidic residues" evidence="4">
    <location>
        <begin position="836"/>
        <end position="848"/>
    </location>
</feature>
<accession>A0ABQ9XAN3</accession>
<feature type="compositionally biased region" description="Polar residues" evidence="4">
    <location>
        <begin position="1189"/>
        <end position="1199"/>
    </location>
</feature>
<feature type="region of interest" description="Disordered" evidence="4">
    <location>
        <begin position="1400"/>
        <end position="1456"/>
    </location>
</feature>
<dbReference type="InterPro" id="IPR002343">
    <property type="entry name" value="Hud_Sxl_RNA"/>
</dbReference>
<dbReference type="InterPro" id="IPR035979">
    <property type="entry name" value="RBD_domain_sf"/>
</dbReference>
<feature type="region of interest" description="Disordered" evidence="4">
    <location>
        <begin position="1128"/>
        <end position="1199"/>
    </location>
</feature>
<keyword evidence="2 3" id="KW-0694">RNA-binding</keyword>
<feature type="region of interest" description="Disordered" evidence="4">
    <location>
        <begin position="231"/>
        <end position="251"/>
    </location>
</feature>
<protein>
    <submittedName>
        <fullName evidence="6">Polyadenylate-binding protein</fullName>
    </submittedName>
</protein>
<dbReference type="Proteomes" id="UP001281761">
    <property type="component" value="Unassembled WGS sequence"/>
</dbReference>
<feature type="compositionally biased region" description="Polar residues" evidence="4">
    <location>
        <begin position="1709"/>
        <end position="1719"/>
    </location>
</feature>
<feature type="region of interest" description="Disordered" evidence="4">
    <location>
        <begin position="1703"/>
        <end position="1780"/>
    </location>
</feature>
<dbReference type="InterPro" id="IPR000504">
    <property type="entry name" value="RRM_dom"/>
</dbReference>
<feature type="region of interest" description="Disordered" evidence="4">
    <location>
        <begin position="192"/>
        <end position="211"/>
    </location>
</feature>
<sequence>MSDKHSKIPPHSNLDYTNLFVKYLPSEILDEDLYNLFLPYGPIISAKVMVSSATGESLGYGFVRFEQIDDAKAAMKGMDHYSIGRKTLLVKPSNPLTQNKEICANTNLYIKPLLQNMTPDDLRDLFAPFGTIIGIKVMMQEGASISKQIGFVRFQTQSEADAAMEAMNGYKLAPKHPPLVVKYAETEEVKRNRLQKTTPQDSSSLVIPPPKPATPIAPVKFTLDAPVFVPRKKPQSDAGTKKKQLVIPSVSEPSIPSSPVLMMNEMHKPLFEQPPFRPPLFPPIAEALPPSPTFDAPFDAGLKSDTPIPTQIAEGQPGEMLTTALGQHVPRITTSFTPINPPPKPTVFTEHITPNYASTFDAPQALARQSIFREDSFISSPESESFTPPYVTMHTEASPILSFSSFLSQISADSSASTMNELSDPTARLNVGNAFPSSSGLSQESDWLTSQSDDERTGIGFPHFTPSFSGPTMRDPQAAVLSPSSEHSHPMMHLSFKSALDVDYRRMSETTGIEGTSERKKKRLRTHSKLPKRNKSELLISSFVSDHRMRTTDAIPSAALSTPSHPLALPAHPAMPIDSDDSDSTDSSSSTLRNDNIDTHLSFFTQHSAVSSDFTPSLQTYPLVEPTLWAEPMPVTDTLDDHRPLLGRQGIPAPLRQASNTTLSILSPSFSLSHSFSATPSADDSLDHSIFSVDSPLRRPTPPPSLIKQRLRERHLKSLRDNTYKKLKEQKELMREHFYEENRIQQRIITSQKAHRKIKMSIEKGDGKPRQRTRVEILEDEQAKAELARIRKEKREMFAIINESQSPYLKNQRDEKKESRRQAAQLRSIHKTMSSLERKRAGKAERDATPSFDTQSAGALDDYSEGRQPQRQSTLFMPTPEPPSLLEKNRTNPLSAVQYMNNPNFTLDKPLGDDEVPTEFVLKQHYKSKVDQVDEVEQNLAAMSHSSSGVIQPDFVVHQPVAVGMGRGGESKKKILEMEKQRQSDALRTVEWRARTVQAKRRDYSDQMRATPTPTSSSLHTQQQSQSTLSPTLTHTPSPKPSPKPSRKNSSFSVSPKPRSASADRRSPPSRPTSSSPERASPFPRYSRPTSVYGHKYKNFDDLPPVLTWIPADETLHPLVQRKLLRKVEEEGPEAVSSWLVRGEDDEEEEEEDWDTLFDSTEPIHPSLQPARSTSPKVTHERKTPPAQMFTSHTHVANPNQAENDALKRQIENDAISVTTEGSDTDETPLSPHSHIAPKRLVRLPGNNFRNSKLESYNPNYELWRSLNDNIDEEARAAEENQWRIETEVHDELAVDAVDPSVAFEQQLRESYSRDVVRKMKPFLKQSSIVMPTLPKSDAPQLFPRLARPKLESTLSSTTNLEKTLPQKSAATTRPTTAIDAAVSIASTLKHSMVIASRQPQFLQTMEDGPRSRPASTENWRRESWTRSKQRARTSERLTRKAEAEQANAEEEKVEEITKESLFFTDDDVPLTFNKSRRYTDDPTMRRMIEQKEKEEREAEWTRQMSIASTNTPSTPNSTKQRPPRLLTPKQSPDGRRLSLVIRSPSHASPNAIHTAATSDTPNGMPDRPKWTHRSSIMSSRLSPHEMKVEMDEIKRKTLNHSSRDASGRVKYSTPRIDNGNPRLNTPSFLVRMTPTRTPRTKTSSEQIDEWSFGDGRSEMTPESFIASPVSGGKDHTVLLPAHPPQLQQANSPLALSIQSPASLRPQPHTLSPTLSAPPQLSPPKRPSTAGPVFVEPTSPQNDQPGHVIIEPLTIPNPLKPTSSSGLKNETTDFLSRTSSPQNAGVVIPLASFGVNDSLESKLGVGQASLLVRPAIKRKQVEYISEQRRRMDAILKQKREAAKNTKTQTRRRSRSANAGTQAEAFNLLESNTKTRDTPRKAEAPNRMMSPAVFGALTPTIQPQTPSFLTPSLSTRQFDSQSVTPRPSDGGTVLGTPISTMLKRRGRDDTLTMNDGKGHRYSEEQLEMASLMAQIKQRSKKVLYDQHERIDHKFRNRTSLENKLYGEMAKEREWKKKLQVVRKIPAEGAGAP</sequence>
<feature type="region of interest" description="Disordered" evidence="4">
    <location>
        <begin position="1354"/>
        <end position="1373"/>
    </location>
</feature>
<feature type="region of interest" description="Disordered" evidence="4">
    <location>
        <begin position="808"/>
        <end position="885"/>
    </location>
</feature>
<name>A0ABQ9XAN3_9EUKA</name>
<feature type="region of interest" description="Disordered" evidence="4">
    <location>
        <begin position="998"/>
        <end position="1098"/>
    </location>
</feature>
<feature type="compositionally biased region" description="Basic and acidic residues" evidence="4">
    <location>
        <begin position="1433"/>
        <end position="1444"/>
    </location>
</feature>
<proteinExistence type="predicted"/>
<evidence type="ECO:0000256" key="4">
    <source>
        <dbReference type="SAM" id="MobiDB-lite"/>
    </source>
</evidence>
<feature type="compositionally biased region" description="Polar residues" evidence="4">
    <location>
        <begin position="195"/>
        <end position="205"/>
    </location>
</feature>
<feature type="compositionally biased region" description="Polar residues" evidence="4">
    <location>
        <begin position="867"/>
        <end position="876"/>
    </location>
</feature>
<feature type="region of interest" description="Disordered" evidence="4">
    <location>
        <begin position="464"/>
        <end position="489"/>
    </location>
</feature>
<feature type="region of interest" description="Disordered" evidence="4">
    <location>
        <begin position="1917"/>
        <end position="1936"/>
    </location>
</feature>
<feature type="region of interest" description="Disordered" evidence="4">
    <location>
        <begin position="1600"/>
        <end position="1629"/>
    </location>
</feature>
<feature type="region of interest" description="Disordered" evidence="4">
    <location>
        <begin position="558"/>
        <end position="592"/>
    </location>
</feature>
<dbReference type="PRINTS" id="PR00961">
    <property type="entry name" value="HUDSXLRNA"/>
</dbReference>
<feature type="compositionally biased region" description="Low complexity" evidence="4">
    <location>
        <begin position="1509"/>
        <end position="1519"/>
    </location>
</feature>
<dbReference type="PROSITE" id="PS50102">
    <property type="entry name" value="RRM"/>
    <property type="match status" value="2"/>
</dbReference>
<feature type="region of interest" description="Disordered" evidence="4">
    <location>
        <begin position="1492"/>
        <end position="1584"/>
    </location>
</feature>
<gene>
    <name evidence="6" type="ORF">BLNAU_16614</name>
</gene>
<evidence type="ECO:0000259" key="5">
    <source>
        <dbReference type="PROSITE" id="PS50102"/>
    </source>
</evidence>
<feature type="compositionally biased region" description="Basic and acidic residues" evidence="4">
    <location>
        <begin position="1492"/>
        <end position="1501"/>
    </location>
</feature>
<comment type="caution">
    <text evidence="6">The sequence shown here is derived from an EMBL/GenBank/DDBJ whole genome shotgun (WGS) entry which is preliminary data.</text>
</comment>
<keyword evidence="1" id="KW-0677">Repeat</keyword>
<dbReference type="Pfam" id="PF00076">
    <property type="entry name" value="RRM_1"/>
    <property type="match status" value="2"/>
</dbReference>
<keyword evidence="7" id="KW-1185">Reference proteome</keyword>
<feature type="compositionally biased region" description="Polar residues" evidence="4">
    <location>
        <begin position="1760"/>
        <end position="1780"/>
    </location>
</feature>